<feature type="transmembrane region" description="Helical" evidence="4">
    <location>
        <begin position="12"/>
        <end position="32"/>
    </location>
</feature>
<evidence type="ECO:0000313" key="7">
    <source>
        <dbReference type="EMBL" id="QGU94278.1"/>
    </source>
</evidence>
<dbReference type="EMBL" id="CP046522">
    <property type="protein sequence ID" value="QGU94278.1"/>
    <property type="molecule type" value="Genomic_DNA"/>
</dbReference>
<proteinExistence type="inferred from homology"/>
<evidence type="ECO:0000259" key="5">
    <source>
        <dbReference type="PROSITE" id="PS50111"/>
    </source>
</evidence>
<dbReference type="Pfam" id="PF00015">
    <property type="entry name" value="MCPsignal"/>
    <property type="match status" value="1"/>
</dbReference>
<keyword evidence="4" id="KW-0812">Transmembrane</keyword>
<dbReference type="SUPFAM" id="SSF103190">
    <property type="entry name" value="Sensory domain-like"/>
    <property type="match status" value="1"/>
</dbReference>
<evidence type="ECO:0000256" key="1">
    <source>
        <dbReference type="ARBA" id="ARBA00023224"/>
    </source>
</evidence>
<dbReference type="PROSITE" id="PS50111">
    <property type="entry name" value="CHEMOTAXIS_TRANSDUC_2"/>
    <property type="match status" value="1"/>
</dbReference>
<dbReference type="AlphaFoldDB" id="A0A6I6F1J9"/>
<keyword evidence="1 3" id="KW-0807">Transducer</keyword>
<feature type="domain" description="Methyl-accepting transducer" evidence="5">
    <location>
        <begin position="262"/>
        <end position="519"/>
    </location>
</feature>
<evidence type="ECO:0000256" key="4">
    <source>
        <dbReference type="SAM" id="Phobius"/>
    </source>
</evidence>
<reference evidence="7 8" key="1">
    <citation type="submission" date="2019-12" db="EMBL/GenBank/DDBJ databases">
        <title>Genome sequenceing of Clostridium bovifaecis.</title>
        <authorList>
            <person name="Yao Y."/>
        </authorList>
    </citation>
    <scope>NUCLEOTIDE SEQUENCE [LARGE SCALE GENOMIC DNA]</scope>
    <source>
        <strain evidence="7 8">BXX</strain>
    </source>
</reference>
<dbReference type="CDD" id="cd18773">
    <property type="entry name" value="PDC1_HK_sensor"/>
    <property type="match status" value="1"/>
</dbReference>
<dbReference type="InterPro" id="IPR004089">
    <property type="entry name" value="MCPsignal_dom"/>
</dbReference>
<dbReference type="Proteomes" id="UP000422764">
    <property type="component" value="Chromosome"/>
</dbReference>
<dbReference type="CDD" id="cd06225">
    <property type="entry name" value="HAMP"/>
    <property type="match status" value="1"/>
</dbReference>
<dbReference type="SUPFAM" id="SSF58104">
    <property type="entry name" value="Methyl-accepting chemotaxis protein (MCP) signaling domain"/>
    <property type="match status" value="1"/>
</dbReference>
<name>A0A6I6F1J9_9CLOT</name>
<protein>
    <submittedName>
        <fullName evidence="7">HAMP domain-containing protein</fullName>
    </submittedName>
</protein>
<dbReference type="Pfam" id="PF00672">
    <property type="entry name" value="HAMP"/>
    <property type="match status" value="1"/>
</dbReference>
<evidence type="ECO:0000256" key="2">
    <source>
        <dbReference type="ARBA" id="ARBA00029447"/>
    </source>
</evidence>
<organism evidence="7 8">
    <name type="scientific">Clostridium bovifaecis</name>
    <dbReference type="NCBI Taxonomy" id="2184719"/>
    <lineage>
        <taxon>Bacteria</taxon>
        <taxon>Bacillati</taxon>
        <taxon>Bacillota</taxon>
        <taxon>Clostridia</taxon>
        <taxon>Eubacteriales</taxon>
        <taxon>Clostridiaceae</taxon>
        <taxon>Clostridium</taxon>
    </lineage>
</organism>
<comment type="similarity">
    <text evidence="2">Belongs to the methyl-accepting chemotaxis (MCP) protein family.</text>
</comment>
<dbReference type="InterPro" id="IPR029151">
    <property type="entry name" value="Sensor-like_sf"/>
</dbReference>
<dbReference type="Gene3D" id="6.10.340.10">
    <property type="match status" value="1"/>
</dbReference>
<dbReference type="SMART" id="SM00283">
    <property type="entry name" value="MA"/>
    <property type="match status" value="1"/>
</dbReference>
<evidence type="ECO:0000259" key="6">
    <source>
        <dbReference type="PROSITE" id="PS50885"/>
    </source>
</evidence>
<dbReference type="PANTHER" id="PTHR32089">
    <property type="entry name" value="METHYL-ACCEPTING CHEMOTAXIS PROTEIN MCPB"/>
    <property type="match status" value="1"/>
</dbReference>
<dbReference type="SMART" id="SM00304">
    <property type="entry name" value="HAMP"/>
    <property type="match status" value="1"/>
</dbReference>
<sequence>MFKSLKNKIVSGFIAVTLITMIALTGLGVYGVSKALSRQMDNASKLIAATAKQTIDEYSIGNIDEIDKELERVQKDSNEEVKYIFVVDKNNKIIASSSDNNGIAGNIPQEDFDKTMKGEVIGEIIKNDGQLVYNVLTPFYNKDTNEITGAISIGISIPDMTGTLKAYVKDTIILALVILAIAIITGYIISMNIVKPINTISKKMENVVQGDFTIEFHPKKQDEIGALMISLNYVISTLREIIEKIQGTAMKLDEMSRNLSTSSEEVAATSLEITNSIDEIAKNSSDQSISMGNTTEYIGNFSKHIDVIHNKIEKVAASSRNIEQAAHLGEKELETFVLVIDDMKEAFARSAEKIDFLNNNVGKITEVMDVINAVAEQTNLLALNAAIEAARAGESGRGFAVVAEEIRKLAEQVLQSSKSITDLVQTVMMNTKEVSETTDLVSDKMRTEMKTVDGTVVSIKNILNEIEAIMPHIDKVYDAVDRSMEEKDKVIESVQGVNGRSQQLAANTEEISASIQTQEELVEEFAASSGELSLIASEFAEKVSKFKIK</sequence>
<keyword evidence="4" id="KW-1133">Transmembrane helix</keyword>
<keyword evidence="4" id="KW-0472">Membrane</keyword>
<dbReference type="GO" id="GO:0016020">
    <property type="term" value="C:membrane"/>
    <property type="evidence" value="ECO:0007669"/>
    <property type="project" value="InterPro"/>
</dbReference>
<gene>
    <name evidence="7" type="ORF">GOM49_03350</name>
</gene>
<dbReference type="InterPro" id="IPR003660">
    <property type="entry name" value="HAMP_dom"/>
</dbReference>
<feature type="transmembrane region" description="Helical" evidence="4">
    <location>
        <begin position="172"/>
        <end position="194"/>
    </location>
</feature>
<evidence type="ECO:0000256" key="3">
    <source>
        <dbReference type="PROSITE-ProRule" id="PRU00284"/>
    </source>
</evidence>
<dbReference type="GO" id="GO:0007165">
    <property type="term" value="P:signal transduction"/>
    <property type="evidence" value="ECO:0007669"/>
    <property type="project" value="UniProtKB-KW"/>
</dbReference>
<accession>A0A6I6F1J9</accession>
<dbReference type="PANTHER" id="PTHR32089:SF112">
    <property type="entry name" value="LYSOZYME-LIKE PROTEIN-RELATED"/>
    <property type="match status" value="1"/>
</dbReference>
<keyword evidence="8" id="KW-1185">Reference proteome</keyword>
<dbReference type="Gene3D" id="3.30.450.20">
    <property type="entry name" value="PAS domain"/>
    <property type="match status" value="1"/>
</dbReference>
<evidence type="ECO:0000313" key="8">
    <source>
        <dbReference type="Proteomes" id="UP000422764"/>
    </source>
</evidence>
<feature type="domain" description="HAMP" evidence="6">
    <location>
        <begin position="191"/>
        <end position="243"/>
    </location>
</feature>
<dbReference type="Gene3D" id="1.10.287.950">
    <property type="entry name" value="Methyl-accepting chemotaxis protein"/>
    <property type="match status" value="1"/>
</dbReference>
<dbReference type="PROSITE" id="PS50885">
    <property type="entry name" value="HAMP"/>
    <property type="match status" value="1"/>
</dbReference>